<accession>A0A814DTJ0</accession>
<evidence type="ECO:0000256" key="1">
    <source>
        <dbReference type="ARBA" id="ARBA00023054"/>
    </source>
</evidence>
<evidence type="ECO:0000313" key="8">
    <source>
        <dbReference type="Proteomes" id="UP000663889"/>
    </source>
</evidence>
<dbReference type="GO" id="GO:0005886">
    <property type="term" value="C:plasma membrane"/>
    <property type="evidence" value="ECO:0007669"/>
    <property type="project" value="TreeGrafter"/>
</dbReference>
<dbReference type="EMBL" id="CAJNOO010000855">
    <property type="protein sequence ID" value="CAF1048468.1"/>
    <property type="molecule type" value="Genomic_DNA"/>
</dbReference>
<evidence type="ECO:0000256" key="2">
    <source>
        <dbReference type="SAM" id="Coils"/>
    </source>
</evidence>
<dbReference type="EMBL" id="CAJNOT010000315">
    <property type="protein sequence ID" value="CAF0938208.1"/>
    <property type="molecule type" value="Genomic_DNA"/>
</dbReference>
<comment type="caution">
    <text evidence="6">The sequence shown here is derived from an EMBL/GenBank/DDBJ whole genome shotgun (WGS) entry which is preliminary data.</text>
</comment>
<dbReference type="InterPro" id="IPR039045">
    <property type="entry name" value="SCHIP_1"/>
</dbReference>
<feature type="compositionally biased region" description="Polar residues" evidence="3">
    <location>
        <begin position="74"/>
        <end position="103"/>
    </location>
</feature>
<dbReference type="PANTHER" id="PTHR13103">
    <property type="entry name" value="SCHWANNOMIN INTERACTING PROTEIN 1"/>
    <property type="match status" value="1"/>
</dbReference>
<feature type="coiled-coil region" evidence="2">
    <location>
        <begin position="179"/>
        <end position="206"/>
    </location>
</feature>
<protein>
    <recommendedName>
        <fullName evidence="4">Schwannomin interacting protein 1 C-terminal domain-containing protein</fullName>
    </recommendedName>
</protein>
<dbReference type="GO" id="GO:0030054">
    <property type="term" value="C:cell junction"/>
    <property type="evidence" value="ECO:0007669"/>
    <property type="project" value="TreeGrafter"/>
</dbReference>
<dbReference type="Proteomes" id="UP000663889">
    <property type="component" value="Unassembled WGS sequence"/>
</dbReference>
<dbReference type="Pfam" id="PF10148">
    <property type="entry name" value="SCHIP-1_C"/>
    <property type="match status" value="1"/>
</dbReference>
<dbReference type="Proteomes" id="UP000663864">
    <property type="component" value="Unassembled WGS sequence"/>
</dbReference>
<evidence type="ECO:0000313" key="6">
    <source>
        <dbReference type="EMBL" id="CAF0960104.1"/>
    </source>
</evidence>
<dbReference type="InterPro" id="IPR015649">
    <property type="entry name" value="SCHIP_1_C"/>
</dbReference>
<dbReference type="OrthoDB" id="6260144at2759"/>
<keyword evidence="1 2" id="KW-0175">Coiled coil</keyword>
<dbReference type="PANTHER" id="PTHR13103:SF2">
    <property type="entry name" value="IQCJ-SCHIP1 READTHROUGH TRANSCRIPT PROTEIN-RELATED"/>
    <property type="match status" value="1"/>
</dbReference>
<sequence length="273" mass="31324">MVHWKWHECLHARLNDRDEIRRKLAAGNESEGENEDYYTSDYIKKTMVTTSHRRRQGSNLQICFVNEHHQANESFDNDATSTTLSTPSKNLKSDEINSSTIGNNDEDILTKQQRLKEEARVALVLGAKMARMQVQIERRALKKKKSPLYDIIGINTNDDKPLTVRMLEDMNIGQLQVLVNDLHCQIEAHNEELVSLLMERDSLSMEQDSVLVDIEDLTKRLQERAASFSSESKRTSTNGAAQRVYIVKSPTTQQQDVQKKSILHNLLRKATFT</sequence>
<name>A0A814DTJ0_9BILA</name>
<dbReference type="Proteomes" id="UP000663882">
    <property type="component" value="Unassembled WGS sequence"/>
</dbReference>
<organism evidence="6 8">
    <name type="scientific">Rotaria sordida</name>
    <dbReference type="NCBI Taxonomy" id="392033"/>
    <lineage>
        <taxon>Eukaryota</taxon>
        <taxon>Metazoa</taxon>
        <taxon>Spiralia</taxon>
        <taxon>Gnathifera</taxon>
        <taxon>Rotifera</taxon>
        <taxon>Eurotatoria</taxon>
        <taxon>Bdelloidea</taxon>
        <taxon>Philodinida</taxon>
        <taxon>Philodinidae</taxon>
        <taxon>Rotaria</taxon>
    </lineage>
</organism>
<dbReference type="GO" id="GO:0035332">
    <property type="term" value="P:positive regulation of hippo signaling"/>
    <property type="evidence" value="ECO:0007669"/>
    <property type="project" value="TreeGrafter"/>
</dbReference>
<proteinExistence type="predicted"/>
<reference evidence="6" key="1">
    <citation type="submission" date="2021-02" db="EMBL/GenBank/DDBJ databases">
        <authorList>
            <person name="Nowell W R."/>
        </authorList>
    </citation>
    <scope>NUCLEOTIDE SEQUENCE</scope>
</reference>
<feature type="region of interest" description="Disordered" evidence="3">
    <location>
        <begin position="74"/>
        <end position="105"/>
    </location>
</feature>
<evidence type="ECO:0000313" key="7">
    <source>
        <dbReference type="EMBL" id="CAF1048468.1"/>
    </source>
</evidence>
<evidence type="ECO:0000259" key="4">
    <source>
        <dbReference type="Pfam" id="PF10148"/>
    </source>
</evidence>
<gene>
    <name evidence="7" type="ORF">RFH988_LOCUS16600</name>
    <name evidence="6" type="ORF">SEV965_LOCUS8718</name>
    <name evidence="5" type="ORF">ZHD862_LOCUS9318</name>
</gene>
<dbReference type="EMBL" id="CAJNOU010000326">
    <property type="protein sequence ID" value="CAF0960104.1"/>
    <property type="molecule type" value="Genomic_DNA"/>
</dbReference>
<dbReference type="AlphaFoldDB" id="A0A814DTJ0"/>
<feature type="domain" description="Schwannomin interacting protein 1 C-terminal" evidence="4">
    <location>
        <begin position="90"/>
        <end position="228"/>
    </location>
</feature>
<evidence type="ECO:0000256" key="3">
    <source>
        <dbReference type="SAM" id="MobiDB-lite"/>
    </source>
</evidence>
<evidence type="ECO:0000313" key="5">
    <source>
        <dbReference type="EMBL" id="CAF0938208.1"/>
    </source>
</evidence>